<dbReference type="RefSeq" id="WP_073587479.1">
    <property type="nucleotide sequence ID" value="NZ_FRFD01000003.1"/>
</dbReference>
<dbReference type="Proteomes" id="UP000184612">
    <property type="component" value="Unassembled WGS sequence"/>
</dbReference>
<sequence>MKKLFLTFFILLIANLSIGCNSKENPLSKGDGATYEVTGHIQSEEETGKNNCNPYEYVTEYIPMQIPRIITQDDTVIFEQICNVDADTDKIVDNLYQEYSSDLSLGIKDCYPEFDKDKVSFSRVAEDDYERYQLYLNYIGNNGIDLPLNLNNMPENRYTSLGCTTFQKDSDVELALLSVTLYSNVEVNVLLSRDFSGIQSVYENNTYQELVDLLNSENASVMGGINMANVYHYQQRIFRKDTDSTTEEQIIYYTYLKKGELEYIIQYKSNYTVMEGQKAYMTASDLHSQEECRNILLSVLKIIVNS</sequence>
<dbReference type="EMBL" id="FRFD01000003">
    <property type="protein sequence ID" value="SHO45080.1"/>
    <property type="molecule type" value="Genomic_DNA"/>
</dbReference>
<keyword evidence="1" id="KW-0732">Signal</keyword>
<protein>
    <recommendedName>
        <fullName evidence="4">Lipoprotein</fullName>
    </recommendedName>
</protein>
<evidence type="ECO:0000256" key="1">
    <source>
        <dbReference type="SAM" id="SignalP"/>
    </source>
</evidence>
<name>A0A1M7Y0J6_9FIRM</name>
<accession>A0A1M7Y0J6</accession>
<feature type="chain" id="PRO_5039363654" description="Lipoprotein" evidence="1">
    <location>
        <begin position="20"/>
        <end position="306"/>
    </location>
</feature>
<organism evidence="2 3">
    <name type="scientific">Anaerocolumna xylanovorans DSM 12503</name>
    <dbReference type="NCBI Taxonomy" id="1121345"/>
    <lineage>
        <taxon>Bacteria</taxon>
        <taxon>Bacillati</taxon>
        <taxon>Bacillota</taxon>
        <taxon>Clostridia</taxon>
        <taxon>Lachnospirales</taxon>
        <taxon>Lachnospiraceae</taxon>
        <taxon>Anaerocolumna</taxon>
    </lineage>
</organism>
<evidence type="ECO:0000313" key="3">
    <source>
        <dbReference type="Proteomes" id="UP000184612"/>
    </source>
</evidence>
<dbReference type="AlphaFoldDB" id="A0A1M7Y0J6"/>
<gene>
    <name evidence="2" type="ORF">SAMN02745217_00817</name>
</gene>
<reference evidence="2 3" key="1">
    <citation type="submission" date="2016-12" db="EMBL/GenBank/DDBJ databases">
        <authorList>
            <person name="Song W.-J."/>
            <person name="Kurnit D.M."/>
        </authorList>
    </citation>
    <scope>NUCLEOTIDE SEQUENCE [LARGE SCALE GENOMIC DNA]</scope>
    <source>
        <strain evidence="2 3">DSM 12503</strain>
    </source>
</reference>
<proteinExistence type="predicted"/>
<keyword evidence="3" id="KW-1185">Reference proteome</keyword>
<dbReference type="PROSITE" id="PS51257">
    <property type="entry name" value="PROKAR_LIPOPROTEIN"/>
    <property type="match status" value="1"/>
</dbReference>
<feature type="signal peptide" evidence="1">
    <location>
        <begin position="1"/>
        <end position="19"/>
    </location>
</feature>
<evidence type="ECO:0000313" key="2">
    <source>
        <dbReference type="EMBL" id="SHO45080.1"/>
    </source>
</evidence>
<dbReference type="STRING" id="1121345.SAMN02745217_00817"/>
<evidence type="ECO:0008006" key="4">
    <source>
        <dbReference type="Google" id="ProtNLM"/>
    </source>
</evidence>